<feature type="transmembrane region" description="Helical" evidence="5">
    <location>
        <begin position="268"/>
        <end position="289"/>
    </location>
</feature>
<gene>
    <name evidence="7" type="ORF">SAMN05421769_1345</name>
</gene>
<keyword evidence="3" id="KW-1015">Disulfide bond</keyword>
<evidence type="ECO:0000256" key="4">
    <source>
        <dbReference type="ARBA" id="ARBA00023284"/>
    </source>
</evidence>
<reference evidence="8" key="1">
    <citation type="submission" date="2016-12" db="EMBL/GenBank/DDBJ databases">
        <authorList>
            <person name="Varghese N."/>
            <person name="Submissions S."/>
        </authorList>
    </citation>
    <scope>NUCLEOTIDE SEQUENCE [LARGE SCALE GENOMIC DNA]</scope>
    <source>
        <strain evidence="8">DSM 16779</strain>
    </source>
</reference>
<feature type="transmembrane region" description="Helical" evidence="5">
    <location>
        <begin position="239"/>
        <end position="256"/>
    </location>
</feature>
<evidence type="ECO:0000256" key="1">
    <source>
        <dbReference type="ARBA" id="ARBA00004196"/>
    </source>
</evidence>
<dbReference type="RefSeq" id="WP_074229512.1">
    <property type="nucleotide sequence ID" value="NZ_FSRQ01000001.1"/>
</dbReference>
<organism evidence="7 8">
    <name type="scientific">Chryseobacterium scophthalmum</name>
    <dbReference type="NCBI Taxonomy" id="59733"/>
    <lineage>
        <taxon>Bacteria</taxon>
        <taxon>Pseudomonadati</taxon>
        <taxon>Bacteroidota</taxon>
        <taxon>Flavobacteriia</taxon>
        <taxon>Flavobacteriales</taxon>
        <taxon>Weeksellaceae</taxon>
        <taxon>Chryseobacterium group</taxon>
        <taxon>Chryseobacterium</taxon>
    </lineage>
</organism>
<dbReference type="SUPFAM" id="SSF52833">
    <property type="entry name" value="Thioredoxin-like"/>
    <property type="match status" value="1"/>
</dbReference>
<evidence type="ECO:0000256" key="2">
    <source>
        <dbReference type="ARBA" id="ARBA00022748"/>
    </source>
</evidence>
<feature type="transmembrane region" description="Helical" evidence="5">
    <location>
        <begin position="64"/>
        <end position="84"/>
    </location>
</feature>
<evidence type="ECO:0000313" key="8">
    <source>
        <dbReference type="Proteomes" id="UP000184782"/>
    </source>
</evidence>
<protein>
    <recommendedName>
        <fullName evidence="6">Thioredoxin domain-containing protein</fullName>
    </recommendedName>
</protein>
<dbReference type="Proteomes" id="UP000184782">
    <property type="component" value="Unassembled WGS sequence"/>
</dbReference>
<feature type="transmembrane region" description="Helical" evidence="5">
    <location>
        <begin position="21"/>
        <end position="44"/>
    </location>
</feature>
<proteinExistence type="predicted"/>
<dbReference type="CDD" id="cd21809">
    <property type="entry name" value="ABC-2_lan_permease-like"/>
    <property type="match status" value="1"/>
</dbReference>
<accession>A0A1N6FJ05</accession>
<dbReference type="PANTHER" id="PTHR42852:SF6">
    <property type="entry name" value="THIOL:DISULFIDE INTERCHANGE PROTEIN DSBE"/>
    <property type="match status" value="1"/>
</dbReference>
<dbReference type="Pfam" id="PF12730">
    <property type="entry name" value="ABC2_membrane_4"/>
    <property type="match status" value="1"/>
</dbReference>
<dbReference type="EMBL" id="FSRQ01000001">
    <property type="protein sequence ID" value="SIN95259.1"/>
    <property type="molecule type" value="Genomic_DNA"/>
</dbReference>
<dbReference type="PROSITE" id="PS00194">
    <property type="entry name" value="THIOREDOXIN_1"/>
    <property type="match status" value="1"/>
</dbReference>
<dbReference type="InterPro" id="IPR017937">
    <property type="entry name" value="Thioredoxin_CS"/>
</dbReference>
<keyword evidence="5" id="KW-0812">Transmembrane</keyword>
<feature type="transmembrane region" description="Helical" evidence="5">
    <location>
        <begin position="115"/>
        <end position="143"/>
    </location>
</feature>
<dbReference type="InterPro" id="IPR036249">
    <property type="entry name" value="Thioredoxin-like_sf"/>
</dbReference>
<sequence length="742" mass="85701">MKKELKYIKTAFAAEWLKTKNLGLLILALFFALVLPVLSIVVQIFNESSRKYDGVLTSVTKDSLIDGVGSFGTFFMLLFIIIAATRIAQTDHKNNGWTFLETQPLSKFSIYSGKFWVLVALTTISLVTFFVATMISGFLAQVLFPQENLTYAVDFYWVSQTFVRMFVLSLGIISLQMMLSIIIPGFIWPFVIGFVGFVINIVGKIRQETYDYSPYNNIDTALFYKDSYKLNHFFNYTEYLSLFWAIVFFVIGYIWYSRRGFKNAFLRNGGTIVKTLIGIIVFAGIYFFITKPDYPQKDHAVTSIQGSIYSPNEVKTVKIVSEELKEPLADIPVKNGKFSWESKNNLDLATYILIVDKKQYPFVLSKGDQINFDIKSDPKHFEVTLKGTRKAEDQYVIAKSGRFSMFYSFIVADKQLTNDPEEFYKAANEEWEEGKKYLGNYRTKENIYFADDFRQFQQQKNAVALLNAIYDYQKMTSFTNKKFAAPQDLMKELQDIVKKPTSMLLSNVDYKNWKLKEFLPKDGAKNPDSIVFVKLSQMPKSLEKDQLLSFQMLKVMNLIKDENQRNELFKKKFSEFQNSKYQMFVGSQLQVINNQQKGKPFPAIAFEDESGKKMSLAKFKGKYVVIDLWATWCAPCRETTPVFEYQANKYSYNDKLVFLSASIDADKNKWKLDLKNKKSAVIQWWISDPNVLNNLGVEGIPRFIMIDPEGKIYNANLPRPDETNFINIIDEISENNNFTVSF</sequence>
<feature type="transmembrane region" description="Helical" evidence="5">
    <location>
        <begin position="155"/>
        <end position="175"/>
    </location>
</feature>
<dbReference type="Pfam" id="PF08534">
    <property type="entry name" value="Redoxin"/>
    <property type="match status" value="1"/>
</dbReference>
<evidence type="ECO:0000259" key="6">
    <source>
        <dbReference type="PROSITE" id="PS51352"/>
    </source>
</evidence>
<comment type="subcellular location">
    <subcellularLocation>
        <location evidence="1">Cell envelope</location>
    </subcellularLocation>
</comment>
<keyword evidence="8" id="KW-1185">Reference proteome</keyword>
<dbReference type="InterPro" id="IPR050553">
    <property type="entry name" value="Thioredoxin_ResA/DsbE_sf"/>
</dbReference>
<dbReference type="GO" id="GO:0016491">
    <property type="term" value="F:oxidoreductase activity"/>
    <property type="evidence" value="ECO:0007669"/>
    <property type="project" value="InterPro"/>
</dbReference>
<keyword evidence="5" id="KW-0472">Membrane</keyword>
<keyword evidence="2" id="KW-0201">Cytochrome c-type biogenesis</keyword>
<keyword evidence="4" id="KW-0676">Redox-active center</keyword>
<dbReference type="PANTHER" id="PTHR42852">
    <property type="entry name" value="THIOL:DISULFIDE INTERCHANGE PROTEIN DSBE"/>
    <property type="match status" value="1"/>
</dbReference>
<evidence type="ECO:0000256" key="5">
    <source>
        <dbReference type="SAM" id="Phobius"/>
    </source>
</evidence>
<dbReference type="STRING" id="59733.SAMN05421769_1345"/>
<feature type="transmembrane region" description="Helical" evidence="5">
    <location>
        <begin position="182"/>
        <end position="203"/>
    </location>
</feature>
<dbReference type="GO" id="GO:0030313">
    <property type="term" value="C:cell envelope"/>
    <property type="evidence" value="ECO:0007669"/>
    <property type="project" value="UniProtKB-SubCell"/>
</dbReference>
<dbReference type="GO" id="GO:0017004">
    <property type="term" value="P:cytochrome complex assembly"/>
    <property type="evidence" value="ECO:0007669"/>
    <property type="project" value="UniProtKB-KW"/>
</dbReference>
<dbReference type="InterPro" id="IPR013766">
    <property type="entry name" value="Thioredoxin_domain"/>
</dbReference>
<evidence type="ECO:0000313" key="7">
    <source>
        <dbReference type="EMBL" id="SIN95259.1"/>
    </source>
</evidence>
<dbReference type="AlphaFoldDB" id="A0A1N6FJ05"/>
<dbReference type="CDD" id="cd02966">
    <property type="entry name" value="TlpA_like_family"/>
    <property type="match status" value="1"/>
</dbReference>
<dbReference type="Gene3D" id="3.40.30.10">
    <property type="entry name" value="Glutaredoxin"/>
    <property type="match status" value="1"/>
</dbReference>
<name>A0A1N6FJ05_9FLAO</name>
<dbReference type="OrthoDB" id="743079at2"/>
<evidence type="ECO:0000256" key="3">
    <source>
        <dbReference type="ARBA" id="ARBA00023157"/>
    </source>
</evidence>
<keyword evidence="5" id="KW-1133">Transmembrane helix</keyword>
<dbReference type="PROSITE" id="PS51352">
    <property type="entry name" value="THIOREDOXIN_2"/>
    <property type="match status" value="1"/>
</dbReference>
<dbReference type="InterPro" id="IPR013740">
    <property type="entry name" value="Redoxin"/>
</dbReference>
<feature type="domain" description="Thioredoxin" evidence="6">
    <location>
        <begin position="595"/>
        <end position="734"/>
    </location>
</feature>